<dbReference type="InterPro" id="IPR011990">
    <property type="entry name" value="TPR-like_helical_dom_sf"/>
</dbReference>
<dbReference type="InterPro" id="IPR056884">
    <property type="entry name" value="NPHP3-like_N"/>
</dbReference>
<dbReference type="Gene3D" id="1.25.40.10">
    <property type="entry name" value="Tetratricopeptide repeat domain"/>
    <property type="match status" value="1"/>
</dbReference>
<dbReference type="Pfam" id="PF17109">
    <property type="entry name" value="Goodbye"/>
    <property type="match status" value="1"/>
</dbReference>
<dbReference type="PANTHER" id="PTHR10039:SF17">
    <property type="entry name" value="FUNGAL STAND N-TERMINAL GOODBYE DOMAIN-CONTAINING PROTEIN-RELATED"/>
    <property type="match status" value="1"/>
</dbReference>
<evidence type="ECO:0000259" key="3">
    <source>
        <dbReference type="Pfam" id="PF24883"/>
    </source>
</evidence>
<comment type="caution">
    <text evidence="4">The sequence shown here is derived from an EMBL/GenBank/DDBJ whole genome shotgun (WGS) entry which is preliminary data.</text>
</comment>
<dbReference type="OrthoDB" id="2913095at2759"/>
<protein>
    <recommendedName>
        <fullName evidence="6">Fungal STAND N-terminal Goodbye domain-containing protein</fullName>
    </recommendedName>
</protein>
<accession>A0A8K0WTI5</accession>
<dbReference type="Pfam" id="PF24883">
    <property type="entry name" value="NPHP3_N"/>
    <property type="match status" value="1"/>
</dbReference>
<evidence type="ECO:0000313" key="4">
    <source>
        <dbReference type="EMBL" id="KAH7320618.1"/>
    </source>
</evidence>
<keyword evidence="1" id="KW-0677">Repeat</keyword>
<feature type="domain" description="Nephrocystin 3-like N-terminal" evidence="3">
    <location>
        <begin position="311"/>
        <end position="500"/>
    </location>
</feature>
<organism evidence="4 5">
    <name type="scientific">Stachybotrys elegans</name>
    <dbReference type="NCBI Taxonomy" id="80388"/>
    <lineage>
        <taxon>Eukaryota</taxon>
        <taxon>Fungi</taxon>
        <taxon>Dikarya</taxon>
        <taxon>Ascomycota</taxon>
        <taxon>Pezizomycotina</taxon>
        <taxon>Sordariomycetes</taxon>
        <taxon>Hypocreomycetidae</taxon>
        <taxon>Hypocreales</taxon>
        <taxon>Stachybotryaceae</taxon>
        <taxon>Stachybotrys</taxon>
    </lineage>
</organism>
<reference evidence="4" key="1">
    <citation type="journal article" date="2021" name="Nat. Commun.">
        <title>Genetic determinants of endophytism in the Arabidopsis root mycobiome.</title>
        <authorList>
            <person name="Mesny F."/>
            <person name="Miyauchi S."/>
            <person name="Thiergart T."/>
            <person name="Pickel B."/>
            <person name="Atanasova L."/>
            <person name="Karlsson M."/>
            <person name="Huettel B."/>
            <person name="Barry K.W."/>
            <person name="Haridas S."/>
            <person name="Chen C."/>
            <person name="Bauer D."/>
            <person name="Andreopoulos W."/>
            <person name="Pangilinan J."/>
            <person name="LaButti K."/>
            <person name="Riley R."/>
            <person name="Lipzen A."/>
            <person name="Clum A."/>
            <person name="Drula E."/>
            <person name="Henrissat B."/>
            <person name="Kohler A."/>
            <person name="Grigoriev I.V."/>
            <person name="Martin F.M."/>
            <person name="Hacquard S."/>
        </authorList>
    </citation>
    <scope>NUCLEOTIDE SEQUENCE</scope>
    <source>
        <strain evidence="4">MPI-CAGE-CH-0235</strain>
    </source>
</reference>
<dbReference type="Gene3D" id="3.40.50.300">
    <property type="entry name" value="P-loop containing nucleotide triphosphate hydrolases"/>
    <property type="match status" value="1"/>
</dbReference>
<name>A0A8K0WTI5_9HYPO</name>
<dbReference type="Proteomes" id="UP000813444">
    <property type="component" value="Unassembled WGS sequence"/>
</dbReference>
<evidence type="ECO:0000256" key="1">
    <source>
        <dbReference type="ARBA" id="ARBA00022737"/>
    </source>
</evidence>
<sequence length="1611" mass="181764">MKEHQHVAAHGEKKPTEAEISMQELWAEAAKSFEDICGKSLQKGEIKKFDDVQKKIEEAGRTSNDSGGGKEDKWDKARSVAFKSLGYLKLIAGAGLQAASFVPVPASAVNIASCAMFFVFDIPERIKGYNDAVEAVFGEISSALSQFQIYTSMEQIDPKLLHSIQAVMVSFVKLCAHVVRYRQSRKRDRFATQFKTIFQDDSGLSDELAEFKKALQQQRDIEGTLTLAMVIETRHDMAVNLQNWAIINDRTEKTHQVVQETQKGVQAINDDSARVKKLGKIRDALGIPERMGLETSSTPECTTLANGCSAGTGAWIWDHGDYKTWTAPTLDKEDGSHVLIVSGPGSSGKSSAVALITKRLEEQKERTYVAHYFFTRRGEKDDDNSSTARVKKGVDEKASVLSALKNMAFQFARVDETVREGLGNACDTVAQAFRHASANADLYKLWEELKIVTPGSGAIHYLVFDGLEHLLEPEAQKLRSFIFDPRLANQAPGRVRLLVSGTDEKFDQPGLIRTNTVPRIRIADHNEVDLRIVVEEALKQEDMLQSAEPDSIQQKTREKIIEKLPKNVGGSYSSLQFGIQDVIRLLSRRTPAEDLDRVLEQSTSSQEAAIKNLQRSLAMEEIEELNELLKWVLFGRVPLTLNQLEAAMFLYSDTESLVSLQYVIKHKYSAICNIKDDCIQVEDKVKEYLQKVAEASKKSPHQKSDSTISMTIQIQNVEQDVVGHFLWDLAHKGIRDKFKFDFNIAAPGTTLSGSHAAIAVDEFDAHHTIVNRAFKYFKGEPNEKTRRLGMHLGSELPHHLAQLRQLEDEDKGSLDSKEKMEIGQNLYRLFKDPEIFQRHADIFGELWWWGFEMVGMQEWFNDSTAIRRVDKKWRDEVRKSTRPTRGYLKELVKMVIEGFLRARTWDSRNAVDWIIEFMAADKLKAEQNDRPSDDNSSDSSEERVIDLDRLSTWEDMGAWCQEFLKLPDSEVDALWYERLAEASSRYDCAADTVFSLYQRAIDKGNHSWMCHDGLARANHRKGKRTEAIAQLELAFEEIERADVTPKPEAKDVMLLRLQLGEYAYEVGENEKAGENYLIASKSEDTTLANWAHFGYFKVRLRSSDVGAVREFLRSKLTEKSNKEAMVDMLKKIAGDATYSELMWKIFHVAEGDPELLKDIMDAMEMTSPYDLDAVEKGGSEDYEARIRGILLFERGVGAYAYNISSDKSKDVKNALRFWNKSRDILSNVDALNASAVREEATDMLAQHYFHDMVDGKHSDHLDALAKLAKPDTDTYSSASKNLAMIYSLRGDKEQAIKSTAAWVKYGLQILSDDTPANDWLGLKAIRQAVEANQDYKRLAVVVLMRGQPDLVTYTLTFEIGDIQANEKANKEQILELATKLSADIIEVVKAKVPASSQQVERIAAAKEHVDSLADTWKMVSKSDGDNSEDQDKADEVKTASTEMALAYDFVSSRLTELQARHKMEVDFDDVWLGVRTCDGWLPDGKNCGVSASFEREFFHCVMCVDRDFCKSCLVRMRDPASGTHVKPCSPKHKWLRVPPLGQDVFAGDKAKTVRVPKEVRAMEGDESILEMYHGEDGGDEVEVEKWTEMLAKDWGISLDEVKKQTEKTDGE</sequence>
<dbReference type="EMBL" id="JAGPNK010000005">
    <property type="protein sequence ID" value="KAH7320618.1"/>
    <property type="molecule type" value="Genomic_DNA"/>
</dbReference>
<evidence type="ECO:0000313" key="5">
    <source>
        <dbReference type="Proteomes" id="UP000813444"/>
    </source>
</evidence>
<dbReference type="PANTHER" id="PTHR10039">
    <property type="entry name" value="AMELOGENIN"/>
    <property type="match status" value="1"/>
</dbReference>
<evidence type="ECO:0008006" key="6">
    <source>
        <dbReference type="Google" id="ProtNLM"/>
    </source>
</evidence>
<evidence type="ECO:0000259" key="2">
    <source>
        <dbReference type="Pfam" id="PF17109"/>
    </source>
</evidence>
<keyword evidence="5" id="KW-1185">Reference proteome</keyword>
<gene>
    <name evidence="4" type="ORF">B0I35DRAFT_390482</name>
</gene>
<proteinExistence type="predicted"/>
<dbReference type="InterPro" id="IPR031350">
    <property type="entry name" value="Goodbye_dom"/>
</dbReference>
<dbReference type="InterPro" id="IPR027417">
    <property type="entry name" value="P-loop_NTPase"/>
</dbReference>
<feature type="domain" description="Fungal STAND N-terminal Goodbye" evidence="2">
    <location>
        <begin position="26"/>
        <end position="150"/>
    </location>
</feature>